<keyword evidence="5 6" id="KW-0472">Membrane</keyword>
<dbReference type="Proteomes" id="UP000030653">
    <property type="component" value="Unassembled WGS sequence"/>
</dbReference>
<dbReference type="PANTHER" id="PTHR23511">
    <property type="entry name" value="SYNAPTIC VESICLE GLYCOPROTEIN 2"/>
    <property type="match status" value="1"/>
</dbReference>
<keyword evidence="4 6" id="KW-1133">Transmembrane helix</keyword>
<dbReference type="PROSITE" id="PS50850">
    <property type="entry name" value="MFS"/>
    <property type="match status" value="1"/>
</dbReference>
<dbReference type="GO" id="GO:0022857">
    <property type="term" value="F:transmembrane transporter activity"/>
    <property type="evidence" value="ECO:0007669"/>
    <property type="project" value="InterPro"/>
</dbReference>
<evidence type="ECO:0000313" key="9">
    <source>
        <dbReference type="Proteomes" id="UP000030653"/>
    </source>
</evidence>
<feature type="transmembrane region" description="Helical" evidence="6">
    <location>
        <begin position="62"/>
        <end position="83"/>
    </location>
</feature>
<dbReference type="CDD" id="cd17316">
    <property type="entry name" value="MFS_SV2_like"/>
    <property type="match status" value="1"/>
</dbReference>
<dbReference type="EMBL" id="JH795864">
    <property type="protein sequence ID" value="EJU01255.1"/>
    <property type="molecule type" value="Genomic_DNA"/>
</dbReference>
<gene>
    <name evidence="8" type="ORF">DACRYDRAFT_94974</name>
</gene>
<dbReference type="GeneID" id="63692317"/>
<feature type="transmembrane region" description="Helical" evidence="6">
    <location>
        <begin position="385"/>
        <end position="405"/>
    </location>
</feature>
<feature type="transmembrane region" description="Helical" evidence="6">
    <location>
        <begin position="187"/>
        <end position="210"/>
    </location>
</feature>
<dbReference type="Gene3D" id="1.20.1250.20">
    <property type="entry name" value="MFS general substrate transporter like domains"/>
    <property type="match status" value="1"/>
</dbReference>
<keyword evidence="2" id="KW-0813">Transport</keyword>
<feature type="domain" description="Major facilitator superfamily (MFS) profile" evidence="7">
    <location>
        <begin position="64"/>
        <end position="524"/>
    </location>
</feature>
<keyword evidence="9" id="KW-1185">Reference proteome</keyword>
<dbReference type="Pfam" id="PF00083">
    <property type="entry name" value="Sugar_tr"/>
    <property type="match status" value="1"/>
</dbReference>
<dbReference type="OMA" id="WTMVVSS"/>
<sequence length="528" mass="57050">MGLQITFSYRSNCTVSSVQIGRHPNGTFRDMEPVMIAVQIQIRKYALISSSLDALGMGTYQWGIFFLCGYGYFLDLAWAQAFSLILGPMTQEFGVSTANSGQIFTAFSAGLTAGAFVWGVLVDVIGRKWAFNLTTLICSVFGLVIGTADSWAAVCVLAACCGFGLGGNIPIDATILLEFVPKNRRALVMLLSIFQPLGVVACSLLAWALVPPHSCAPSLPSCSASSLAAELECCTRSSNSGWRNLLFTLGALTLACFLLRFGVFRFRESPRFLLSHGKDKEAVAVVHAIFAYNGVPCSLRLEELEEADNRGGEQLEPQMRGNRVLRTNLKSLFGTRERARVMLLVCVVYMFDYWGFSIAGAFLPSILRQKGAMRDVGVYETYRNYILISLSGLPGVLLGAILVDLPLGRKWSMVFTSSLMATSLFLFVAIDSQLANVLFNALEYFFQSAFNAVLYGYAPELFPTSTRGTAVGLASSLGRLTSILSPLLASHLLANTGSDAVLYLAGGGTMICALAAVGLRETRGGVMF</sequence>
<feature type="transmembrane region" description="Helical" evidence="6">
    <location>
        <begin position="500"/>
        <end position="519"/>
    </location>
</feature>
<evidence type="ECO:0000256" key="2">
    <source>
        <dbReference type="ARBA" id="ARBA00022448"/>
    </source>
</evidence>
<name>M5FZF8_DACPD</name>
<dbReference type="InterPro" id="IPR020846">
    <property type="entry name" value="MFS_dom"/>
</dbReference>
<organism evidence="8 9">
    <name type="scientific">Dacryopinax primogenitus (strain DJM 731)</name>
    <name type="common">Brown rot fungus</name>
    <dbReference type="NCBI Taxonomy" id="1858805"/>
    <lineage>
        <taxon>Eukaryota</taxon>
        <taxon>Fungi</taxon>
        <taxon>Dikarya</taxon>
        <taxon>Basidiomycota</taxon>
        <taxon>Agaricomycotina</taxon>
        <taxon>Dacrymycetes</taxon>
        <taxon>Dacrymycetales</taxon>
        <taxon>Dacrymycetaceae</taxon>
        <taxon>Dacryopinax</taxon>
    </lineage>
</organism>
<dbReference type="HOGENOM" id="CLU_001265_52_1_1"/>
<evidence type="ECO:0000256" key="3">
    <source>
        <dbReference type="ARBA" id="ARBA00022692"/>
    </source>
</evidence>
<dbReference type="STRING" id="1858805.M5FZF8"/>
<protein>
    <submittedName>
        <fullName evidence="8">MFS general substrate transporter</fullName>
    </submittedName>
</protein>
<accession>M5FZF8</accession>
<feature type="transmembrane region" description="Helical" evidence="6">
    <location>
        <begin position="129"/>
        <end position="145"/>
    </location>
</feature>
<feature type="transmembrane region" description="Helical" evidence="6">
    <location>
        <begin position="341"/>
        <end position="365"/>
    </location>
</feature>
<proteinExistence type="predicted"/>
<dbReference type="AlphaFoldDB" id="M5FZF8"/>
<feature type="transmembrane region" description="Helical" evidence="6">
    <location>
        <begin position="245"/>
        <end position="263"/>
    </location>
</feature>
<evidence type="ECO:0000256" key="1">
    <source>
        <dbReference type="ARBA" id="ARBA00004141"/>
    </source>
</evidence>
<evidence type="ECO:0000256" key="5">
    <source>
        <dbReference type="ARBA" id="ARBA00023136"/>
    </source>
</evidence>
<dbReference type="InterPro" id="IPR036259">
    <property type="entry name" value="MFS_trans_sf"/>
</dbReference>
<dbReference type="GO" id="GO:0016020">
    <property type="term" value="C:membrane"/>
    <property type="evidence" value="ECO:0007669"/>
    <property type="project" value="UniProtKB-SubCell"/>
</dbReference>
<feature type="transmembrane region" description="Helical" evidence="6">
    <location>
        <begin position="103"/>
        <end position="122"/>
    </location>
</feature>
<feature type="transmembrane region" description="Helical" evidence="6">
    <location>
        <begin position="151"/>
        <end position="175"/>
    </location>
</feature>
<evidence type="ECO:0000259" key="7">
    <source>
        <dbReference type="PROSITE" id="PS50850"/>
    </source>
</evidence>
<reference evidence="8 9" key="1">
    <citation type="journal article" date="2012" name="Science">
        <title>The Paleozoic origin of enzymatic lignin decomposition reconstructed from 31 fungal genomes.</title>
        <authorList>
            <person name="Floudas D."/>
            <person name="Binder M."/>
            <person name="Riley R."/>
            <person name="Barry K."/>
            <person name="Blanchette R.A."/>
            <person name="Henrissat B."/>
            <person name="Martinez A.T."/>
            <person name="Otillar R."/>
            <person name="Spatafora J.W."/>
            <person name="Yadav J.S."/>
            <person name="Aerts A."/>
            <person name="Benoit I."/>
            <person name="Boyd A."/>
            <person name="Carlson A."/>
            <person name="Copeland A."/>
            <person name="Coutinho P.M."/>
            <person name="de Vries R.P."/>
            <person name="Ferreira P."/>
            <person name="Findley K."/>
            <person name="Foster B."/>
            <person name="Gaskell J."/>
            <person name="Glotzer D."/>
            <person name="Gorecki P."/>
            <person name="Heitman J."/>
            <person name="Hesse C."/>
            <person name="Hori C."/>
            <person name="Igarashi K."/>
            <person name="Jurgens J.A."/>
            <person name="Kallen N."/>
            <person name="Kersten P."/>
            <person name="Kohler A."/>
            <person name="Kuees U."/>
            <person name="Kumar T.K.A."/>
            <person name="Kuo A."/>
            <person name="LaButti K."/>
            <person name="Larrondo L.F."/>
            <person name="Lindquist E."/>
            <person name="Ling A."/>
            <person name="Lombard V."/>
            <person name="Lucas S."/>
            <person name="Lundell T."/>
            <person name="Martin R."/>
            <person name="McLaughlin D.J."/>
            <person name="Morgenstern I."/>
            <person name="Morin E."/>
            <person name="Murat C."/>
            <person name="Nagy L.G."/>
            <person name="Nolan M."/>
            <person name="Ohm R.A."/>
            <person name="Patyshakuliyeva A."/>
            <person name="Rokas A."/>
            <person name="Ruiz-Duenas F.J."/>
            <person name="Sabat G."/>
            <person name="Salamov A."/>
            <person name="Samejima M."/>
            <person name="Schmutz J."/>
            <person name="Slot J.C."/>
            <person name="St John F."/>
            <person name="Stenlid J."/>
            <person name="Sun H."/>
            <person name="Sun S."/>
            <person name="Syed K."/>
            <person name="Tsang A."/>
            <person name="Wiebenga A."/>
            <person name="Young D."/>
            <person name="Pisabarro A."/>
            <person name="Eastwood D.C."/>
            <person name="Martin F."/>
            <person name="Cullen D."/>
            <person name="Grigoriev I.V."/>
            <person name="Hibbett D.S."/>
        </authorList>
    </citation>
    <scope>NUCLEOTIDE SEQUENCE [LARGE SCALE GENOMIC DNA]</scope>
    <source>
        <strain evidence="8 9">DJM-731 SS1</strain>
    </source>
</reference>
<evidence type="ECO:0000256" key="4">
    <source>
        <dbReference type="ARBA" id="ARBA00022989"/>
    </source>
</evidence>
<dbReference type="PANTHER" id="PTHR23511:SF3">
    <property type="entry name" value="MAJOR FACILITATOR SUPERFAMILY (MFS) PROFILE DOMAIN-CONTAINING PROTEIN"/>
    <property type="match status" value="1"/>
</dbReference>
<dbReference type="OrthoDB" id="3936150at2759"/>
<evidence type="ECO:0000313" key="8">
    <source>
        <dbReference type="EMBL" id="EJU01255.1"/>
    </source>
</evidence>
<keyword evidence="3 6" id="KW-0812">Transmembrane</keyword>
<dbReference type="SUPFAM" id="SSF103473">
    <property type="entry name" value="MFS general substrate transporter"/>
    <property type="match status" value="1"/>
</dbReference>
<evidence type="ECO:0000256" key="6">
    <source>
        <dbReference type="SAM" id="Phobius"/>
    </source>
</evidence>
<comment type="subcellular location">
    <subcellularLocation>
        <location evidence="1">Membrane</location>
        <topology evidence="1">Multi-pass membrane protein</topology>
    </subcellularLocation>
</comment>
<dbReference type="RefSeq" id="XP_040628152.1">
    <property type="nucleotide sequence ID" value="XM_040777255.1"/>
</dbReference>
<dbReference type="InterPro" id="IPR005828">
    <property type="entry name" value="MFS_sugar_transport-like"/>
</dbReference>